<dbReference type="PANTHER" id="PTHR23112:SF47">
    <property type="entry name" value="G-PROTEIN COUPLED RECEPTOR 157"/>
    <property type="match status" value="1"/>
</dbReference>
<evidence type="ECO:0000256" key="1">
    <source>
        <dbReference type="ARBA" id="ARBA00004141"/>
    </source>
</evidence>
<dbReference type="InterPro" id="IPR017981">
    <property type="entry name" value="GPCR_2-like_7TM"/>
</dbReference>
<dbReference type="PROSITE" id="PS50262">
    <property type="entry name" value="G_PROTEIN_RECEP_F1_2"/>
    <property type="match status" value="1"/>
</dbReference>
<keyword evidence="10" id="KW-1185">Reference proteome</keyword>
<feature type="region of interest" description="Disordered" evidence="5">
    <location>
        <begin position="340"/>
        <end position="405"/>
    </location>
</feature>
<dbReference type="GO" id="GO:0004930">
    <property type="term" value="F:G protein-coupled receptor activity"/>
    <property type="evidence" value="ECO:0007669"/>
    <property type="project" value="InterPro"/>
</dbReference>
<feature type="transmembrane region" description="Helical" evidence="6">
    <location>
        <begin position="217"/>
        <end position="237"/>
    </location>
</feature>
<evidence type="ECO:0000256" key="4">
    <source>
        <dbReference type="ARBA" id="ARBA00023136"/>
    </source>
</evidence>
<feature type="compositionally biased region" description="Polar residues" evidence="5">
    <location>
        <begin position="365"/>
        <end position="399"/>
    </location>
</feature>
<proteinExistence type="predicted"/>
<feature type="domain" description="G-protein coupled receptors family 1 profile" evidence="8">
    <location>
        <begin position="62"/>
        <end position="317"/>
    </location>
</feature>
<keyword evidence="2 6" id="KW-0812">Transmembrane</keyword>
<evidence type="ECO:0000259" key="8">
    <source>
        <dbReference type="PROSITE" id="PS50262"/>
    </source>
</evidence>
<dbReference type="InterPro" id="IPR022343">
    <property type="entry name" value="GCR1-cAMP_receptor"/>
</dbReference>
<comment type="caution">
    <text evidence="9">The sequence shown here is derived from an EMBL/GenBank/DDBJ whole genome shotgun (WGS) entry which is preliminary data.</text>
</comment>
<evidence type="ECO:0000256" key="2">
    <source>
        <dbReference type="ARBA" id="ARBA00022692"/>
    </source>
</evidence>
<feature type="transmembrane region" description="Helical" evidence="6">
    <location>
        <begin position="298"/>
        <end position="320"/>
    </location>
</feature>
<feature type="transmembrane region" description="Helical" evidence="6">
    <location>
        <begin position="160"/>
        <end position="183"/>
    </location>
</feature>
<dbReference type="SUPFAM" id="SSF81321">
    <property type="entry name" value="Family A G protein-coupled receptor-like"/>
    <property type="match status" value="1"/>
</dbReference>
<dbReference type="InterPro" id="IPR000276">
    <property type="entry name" value="GPCR_Rhodpsn"/>
</dbReference>
<dbReference type="Proteomes" id="UP001233172">
    <property type="component" value="Unassembled WGS sequence"/>
</dbReference>
<feature type="transmembrane region" description="Helical" evidence="6">
    <location>
        <begin position="126"/>
        <end position="148"/>
    </location>
</feature>
<dbReference type="GO" id="GO:0007166">
    <property type="term" value="P:cell surface receptor signaling pathway"/>
    <property type="evidence" value="ECO:0007669"/>
    <property type="project" value="InterPro"/>
</dbReference>
<evidence type="ECO:0000256" key="3">
    <source>
        <dbReference type="ARBA" id="ARBA00022989"/>
    </source>
</evidence>
<feature type="transmembrane region" description="Helical" evidence="6">
    <location>
        <begin position="258"/>
        <end position="278"/>
    </location>
</feature>
<comment type="subcellular location">
    <subcellularLocation>
        <location evidence="1">Membrane</location>
        <topology evidence="1">Multi-pass membrane protein</topology>
    </subcellularLocation>
</comment>
<dbReference type="EMBL" id="JASAOG010000051">
    <property type="protein sequence ID" value="KAK0057974.1"/>
    <property type="molecule type" value="Genomic_DNA"/>
</dbReference>
<evidence type="ECO:0000313" key="9">
    <source>
        <dbReference type="EMBL" id="KAK0057974.1"/>
    </source>
</evidence>
<feature type="domain" description="G-protein coupled receptors family 2 profile 2" evidence="7">
    <location>
        <begin position="45"/>
        <end position="321"/>
    </location>
</feature>
<dbReference type="Gene3D" id="1.20.1070.10">
    <property type="entry name" value="Rhodopsin 7-helix transmembrane proteins"/>
    <property type="match status" value="1"/>
</dbReference>
<accession>A0AAD8BNP7</accession>
<protein>
    <submittedName>
        <fullName evidence="9">G-protein coupled receptor 157</fullName>
    </submittedName>
</protein>
<reference evidence="9" key="2">
    <citation type="submission" date="2023-04" db="EMBL/GenBank/DDBJ databases">
        <authorList>
            <person name="Bu L."/>
            <person name="Lu L."/>
            <person name="Laidemitt M.R."/>
            <person name="Zhang S.M."/>
            <person name="Mutuku M."/>
            <person name="Mkoji G."/>
            <person name="Steinauer M."/>
            <person name="Loker E.S."/>
        </authorList>
    </citation>
    <scope>NUCLEOTIDE SEQUENCE</scope>
    <source>
        <strain evidence="9">KasaAsao</strain>
        <tissue evidence="9">Whole Snail</tissue>
    </source>
</reference>
<evidence type="ECO:0000259" key="7">
    <source>
        <dbReference type="PROSITE" id="PS50261"/>
    </source>
</evidence>
<keyword evidence="4 6" id="KW-0472">Membrane</keyword>
<evidence type="ECO:0000313" key="10">
    <source>
        <dbReference type="Proteomes" id="UP001233172"/>
    </source>
</evidence>
<dbReference type="GO" id="GO:0005886">
    <property type="term" value="C:plasma membrane"/>
    <property type="evidence" value="ECO:0007669"/>
    <property type="project" value="TreeGrafter"/>
</dbReference>
<evidence type="ECO:0000256" key="6">
    <source>
        <dbReference type="SAM" id="Phobius"/>
    </source>
</evidence>
<sequence>MSALNRSDIALNQTLLLIHDISLATNASSNNATADRFALKMTSLDIAYVSVTFLMSLMSIFGSVIVLFVHWSYSELRTSGRTMLVHLTVADLLTALGNLLGVVWYLNVESLEYKMVFCKFHSALTIMSSIASFIWTVVIAWFVFWILIRMQPTAKKTPASISIVLPSICWAIPMVIAVTALGLDVLGYDHKLSQASWCWINPETDYPMMWMMVTGKAWELGACALTIILYTSAKVMLFRQAKKRSALVSRKNRQMDEANTKLTFVPLVFIVIRIWGTIRFLIGSFAHEFGNSSVADWIAIMQGTGDSSQGFANFIMYIFFTSKIRERLFKSCQWCHLEHSHDHSDHSRSSSKKHKESSCEPGNGSMKQANKGQSALPVQTTNGKASTGTHQTSIDSVSKQMEDQERRVRVLVTTASSLLTSDIMTKHNIDPKIEHAGNVVVNGQNLSNKWDINSPV</sequence>
<reference evidence="9" key="1">
    <citation type="journal article" date="2023" name="PLoS Negl. Trop. Dis.">
        <title>A genome sequence for Biomphalaria pfeifferi, the major vector snail for the human-infecting parasite Schistosoma mansoni.</title>
        <authorList>
            <person name="Bu L."/>
            <person name="Lu L."/>
            <person name="Laidemitt M.R."/>
            <person name="Zhang S.M."/>
            <person name="Mutuku M."/>
            <person name="Mkoji G."/>
            <person name="Steinauer M."/>
            <person name="Loker E.S."/>
        </authorList>
    </citation>
    <scope>NUCLEOTIDE SEQUENCE</scope>
    <source>
        <strain evidence="9">KasaAsao</strain>
    </source>
</reference>
<dbReference type="PRINTS" id="PR02001">
    <property type="entry name" value="GCR1CAMPR"/>
</dbReference>
<feature type="transmembrane region" description="Helical" evidence="6">
    <location>
        <begin position="83"/>
        <end position="106"/>
    </location>
</feature>
<gene>
    <name evidence="9" type="ORF">Bpfe_012627</name>
</gene>
<dbReference type="GO" id="GO:0007189">
    <property type="term" value="P:adenylate cyclase-activating G protein-coupled receptor signaling pathway"/>
    <property type="evidence" value="ECO:0007669"/>
    <property type="project" value="TreeGrafter"/>
</dbReference>
<keyword evidence="9" id="KW-0675">Receptor</keyword>
<dbReference type="InterPro" id="IPR017452">
    <property type="entry name" value="GPCR_Rhodpsn_7TM"/>
</dbReference>
<dbReference type="PROSITE" id="PS50261">
    <property type="entry name" value="G_PROTEIN_RECEP_F2_4"/>
    <property type="match status" value="1"/>
</dbReference>
<feature type="transmembrane region" description="Helical" evidence="6">
    <location>
        <begin position="46"/>
        <end position="71"/>
    </location>
</feature>
<dbReference type="Pfam" id="PF00001">
    <property type="entry name" value="7tm_1"/>
    <property type="match status" value="1"/>
</dbReference>
<dbReference type="PANTHER" id="PTHR23112">
    <property type="entry name" value="G PROTEIN-COUPLED RECEPTOR 157-RELATED"/>
    <property type="match status" value="1"/>
</dbReference>
<evidence type="ECO:0000256" key="5">
    <source>
        <dbReference type="SAM" id="MobiDB-lite"/>
    </source>
</evidence>
<name>A0AAD8BNP7_BIOPF</name>
<keyword evidence="3 6" id="KW-1133">Transmembrane helix</keyword>
<organism evidence="9 10">
    <name type="scientific">Biomphalaria pfeifferi</name>
    <name type="common">Bloodfluke planorb</name>
    <name type="synonym">Freshwater snail</name>
    <dbReference type="NCBI Taxonomy" id="112525"/>
    <lineage>
        <taxon>Eukaryota</taxon>
        <taxon>Metazoa</taxon>
        <taxon>Spiralia</taxon>
        <taxon>Lophotrochozoa</taxon>
        <taxon>Mollusca</taxon>
        <taxon>Gastropoda</taxon>
        <taxon>Heterobranchia</taxon>
        <taxon>Euthyneura</taxon>
        <taxon>Panpulmonata</taxon>
        <taxon>Hygrophila</taxon>
        <taxon>Lymnaeoidea</taxon>
        <taxon>Planorbidae</taxon>
        <taxon>Biomphalaria</taxon>
    </lineage>
</organism>
<dbReference type="AlphaFoldDB" id="A0AAD8BNP7"/>